<evidence type="ECO:0000256" key="1">
    <source>
        <dbReference type="ARBA" id="ARBA00022801"/>
    </source>
</evidence>
<dbReference type="Gene3D" id="2.60.40.3500">
    <property type="match status" value="1"/>
</dbReference>
<dbReference type="GO" id="GO:0009253">
    <property type="term" value="P:peptidoglycan catabolic process"/>
    <property type="evidence" value="ECO:0007669"/>
    <property type="project" value="InterPro"/>
</dbReference>
<dbReference type="Proteomes" id="UP000001175">
    <property type="component" value="Chromosome"/>
</dbReference>
<sequence>MRSRTWAIGLGSLLLTTVLALPARANQLLFWRLDASQNRLEFKTQGAIAPQAQLIFNPQRIVIDLPGATLPANRSPIQGGAGIREIRVGQPEAGITRLVIEIAPGYTVDPSQLRVEGPDATTWQIRLQPALRFAGGGIVPPRSPVTPPPSRQPQLPPPRSPQVGRQIVVIDPGHGGPDPGAIGINGLQEAELVLDISQQVAAILRNSGLDVRMTRTADIDLDLEPRVQIAEQARADIFVSIHANALSLDRPEVNGLETYYYASQAGERLARTIHQSILSSVSIRDRGVRQARFYVIRRTTMPAVLVETGFVTGSEDSRNLANPNHRRKMAEAIARGILQYVRQN</sequence>
<dbReference type="RefSeq" id="WP_011244053.1">
    <property type="nucleotide sequence ID" value="NC_006576.1"/>
</dbReference>
<dbReference type="InterPro" id="IPR050695">
    <property type="entry name" value="N-acetylmuramoyl_amidase_3"/>
</dbReference>
<evidence type="ECO:0000313" key="5">
    <source>
        <dbReference type="Proteomes" id="UP000001175"/>
    </source>
</evidence>
<feature type="domain" description="MurNAc-LAA" evidence="3">
    <location>
        <begin position="227"/>
        <end position="338"/>
    </location>
</feature>
<gene>
    <name evidence="4" type="primary">amiA</name>
    <name evidence="4" type="ordered locus">syc1743_c</name>
</gene>
<evidence type="ECO:0000259" key="3">
    <source>
        <dbReference type="SMART" id="SM00646"/>
    </source>
</evidence>
<keyword evidence="1" id="KW-0378">Hydrolase</keyword>
<dbReference type="PANTHER" id="PTHR30404">
    <property type="entry name" value="N-ACETYLMURAMOYL-L-ALANINE AMIDASE"/>
    <property type="match status" value="1"/>
</dbReference>
<dbReference type="KEGG" id="syc:syc1743_c"/>
<dbReference type="Gene3D" id="3.40.630.40">
    <property type="entry name" value="Zn-dependent exopeptidases"/>
    <property type="match status" value="1"/>
</dbReference>
<dbReference type="AlphaFoldDB" id="A0A0H3K4E0"/>
<dbReference type="SMART" id="SM00646">
    <property type="entry name" value="Ami_3"/>
    <property type="match status" value="1"/>
</dbReference>
<protein>
    <submittedName>
        <fullName evidence="4">N-acetylmuramoyl-L-alanine amidase</fullName>
    </submittedName>
</protein>
<evidence type="ECO:0000313" key="4">
    <source>
        <dbReference type="EMBL" id="BAD79933.1"/>
    </source>
</evidence>
<feature type="region of interest" description="Disordered" evidence="2">
    <location>
        <begin position="136"/>
        <end position="162"/>
    </location>
</feature>
<organism evidence="4 5">
    <name type="scientific">Synechococcus sp. (strain ATCC 27144 / PCC 6301 / SAUG 1402/1)</name>
    <name type="common">Anacystis nidulans</name>
    <dbReference type="NCBI Taxonomy" id="269084"/>
    <lineage>
        <taxon>Bacteria</taxon>
        <taxon>Bacillati</taxon>
        <taxon>Cyanobacteriota</taxon>
        <taxon>Cyanophyceae</taxon>
        <taxon>Synechococcales</taxon>
        <taxon>Synechococcaceae</taxon>
        <taxon>Synechococcus</taxon>
    </lineage>
</organism>
<dbReference type="EMBL" id="AP008231">
    <property type="protein sequence ID" value="BAD79933.1"/>
    <property type="molecule type" value="Genomic_DNA"/>
</dbReference>
<accession>A0A0H3K4E0</accession>
<dbReference type="PANTHER" id="PTHR30404:SF0">
    <property type="entry name" value="N-ACETYLMURAMOYL-L-ALANINE AMIDASE AMIC"/>
    <property type="match status" value="1"/>
</dbReference>
<dbReference type="GO" id="GO:0030288">
    <property type="term" value="C:outer membrane-bounded periplasmic space"/>
    <property type="evidence" value="ECO:0007669"/>
    <property type="project" value="TreeGrafter"/>
</dbReference>
<dbReference type="Pfam" id="PF01520">
    <property type="entry name" value="Amidase_3"/>
    <property type="match status" value="1"/>
</dbReference>
<reference evidence="4 5" key="1">
    <citation type="journal article" date="2007" name="Photosyn. Res.">
        <title>Complete nucleotide sequence of the freshwater unicellular cyanobacterium Synechococcus elongatus PCC 6301 chromosome: gene content and organization.</title>
        <authorList>
            <person name="Sugita C."/>
            <person name="Ogata K."/>
            <person name="Shikata M."/>
            <person name="Jikuya H."/>
            <person name="Takano J."/>
            <person name="Furumichi M."/>
            <person name="Kanehisa M."/>
            <person name="Omata T."/>
            <person name="Sugiura M."/>
            <person name="Sugita M."/>
        </authorList>
    </citation>
    <scope>NUCLEOTIDE SEQUENCE [LARGE SCALE GENOMIC DNA]</scope>
    <source>
        <strain evidence="5">ATCC 27144 / PCC 6301 / SAUG 1402/1</strain>
    </source>
</reference>
<feature type="compositionally biased region" description="Pro residues" evidence="2">
    <location>
        <begin position="141"/>
        <end position="160"/>
    </location>
</feature>
<name>A0A0H3K4E0_SYNP6</name>
<dbReference type="Pfam" id="PF11741">
    <property type="entry name" value="AMIN"/>
    <property type="match status" value="1"/>
</dbReference>
<evidence type="ECO:0000256" key="2">
    <source>
        <dbReference type="SAM" id="MobiDB-lite"/>
    </source>
</evidence>
<dbReference type="CDD" id="cd02696">
    <property type="entry name" value="MurNAc-LAA"/>
    <property type="match status" value="1"/>
</dbReference>
<proteinExistence type="predicted"/>
<dbReference type="InterPro" id="IPR021731">
    <property type="entry name" value="AMIN_dom"/>
</dbReference>
<dbReference type="SUPFAM" id="SSF53187">
    <property type="entry name" value="Zn-dependent exopeptidases"/>
    <property type="match status" value="1"/>
</dbReference>
<dbReference type="GO" id="GO:0008745">
    <property type="term" value="F:N-acetylmuramoyl-L-alanine amidase activity"/>
    <property type="evidence" value="ECO:0007669"/>
    <property type="project" value="InterPro"/>
</dbReference>
<dbReference type="eggNOG" id="COG0860">
    <property type="taxonomic scope" value="Bacteria"/>
</dbReference>
<dbReference type="InterPro" id="IPR002508">
    <property type="entry name" value="MurNAc-LAA_cat"/>
</dbReference>